<dbReference type="InterPro" id="IPR009218">
    <property type="entry name" value="HD_phosphohydro"/>
</dbReference>
<dbReference type="eggNOG" id="ENOG502RZFA">
    <property type="taxonomic scope" value="Eukaryota"/>
</dbReference>
<evidence type="ECO:0000313" key="1">
    <source>
        <dbReference type="EMBL" id="KDR12957.1"/>
    </source>
</evidence>
<organism evidence="1 2">
    <name type="scientific">Zootermopsis nevadensis</name>
    <name type="common">Dampwood termite</name>
    <dbReference type="NCBI Taxonomy" id="136037"/>
    <lineage>
        <taxon>Eukaryota</taxon>
        <taxon>Metazoa</taxon>
        <taxon>Ecdysozoa</taxon>
        <taxon>Arthropoda</taxon>
        <taxon>Hexapoda</taxon>
        <taxon>Insecta</taxon>
        <taxon>Pterygota</taxon>
        <taxon>Neoptera</taxon>
        <taxon>Polyneoptera</taxon>
        <taxon>Dictyoptera</taxon>
        <taxon>Blattodea</taxon>
        <taxon>Blattoidea</taxon>
        <taxon>Termitoidae</taxon>
        <taxon>Termopsidae</taxon>
        <taxon>Zootermopsis</taxon>
    </lineage>
</organism>
<reference evidence="1 2" key="1">
    <citation type="journal article" date="2014" name="Nat. Commun.">
        <title>Molecular traces of alternative social organization in a termite genome.</title>
        <authorList>
            <person name="Terrapon N."/>
            <person name="Li C."/>
            <person name="Robertson H.M."/>
            <person name="Ji L."/>
            <person name="Meng X."/>
            <person name="Booth W."/>
            <person name="Chen Z."/>
            <person name="Childers C.P."/>
            <person name="Glastad K.M."/>
            <person name="Gokhale K."/>
            <person name="Gowin J."/>
            <person name="Gronenberg W."/>
            <person name="Hermansen R.A."/>
            <person name="Hu H."/>
            <person name="Hunt B.G."/>
            <person name="Huylmans A.K."/>
            <person name="Khalil S.M."/>
            <person name="Mitchell R.D."/>
            <person name="Munoz-Torres M.C."/>
            <person name="Mustard J.A."/>
            <person name="Pan H."/>
            <person name="Reese J.T."/>
            <person name="Scharf M.E."/>
            <person name="Sun F."/>
            <person name="Vogel H."/>
            <person name="Xiao J."/>
            <person name="Yang W."/>
            <person name="Yang Z."/>
            <person name="Yang Z."/>
            <person name="Zhou J."/>
            <person name="Zhu J."/>
            <person name="Brent C.S."/>
            <person name="Elsik C.G."/>
            <person name="Goodisman M.A."/>
            <person name="Liberles D.A."/>
            <person name="Roe R.M."/>
            <person name="Vargo E.L."/>
            <person name="Vilcinskas A."/>
            <person name="Wang J."/>
            <person name="Bornberg-Bauer E."/>
            <person name="Korb J."/>
            <person name="Zhang G."/>
            <person name="Liebig J."/>
        </authorList>
    </citation>
    <scope>NUCLEOTIDE SEQUENCE [LARGE SCALE GENOMIC DNA]</scope>
    <source>
        <tissue evidence="1">Whole organism</tissue>
    </source>
</reference>
<dbReference type="PANTHER" id="PTHR21174:SF0">
    <property type="entry name" value="HD PHOSPHOHYDROLASE FAMILY PROTEIN-RELATED"/>
    <property type="match status" value="1"/>
</dbReference>
<proteinExistence type="predicted"/>
<dbReference type="SUPFAM" id="SSF109604">
    <property type="entry name" value="HD-domain/PDEase-like"/>
    <property type="match status" value="1"/>
</dbReference>
<gene>
    <name evidence="1" type="ORF">L798_12914</name>
</gene>
<dbReference type="Proteomes" id="UP000027135">
    <property type="component" value="Unassembled WGS sequence"/>
</dbReference>
<dbReference type="PANTHER" id="PTHR21174">
    <property type="match status" value="1"/>
</dbReference>
<protein>
    <submittedName>
        <fullName evidence="1">Uncharacterized protein</fullName>
    </submittedName>
</protein>
<dbReference type="EMBL" id="KK852981">
    <property type="protein sequence ID" value="KDR12957.1"/>
    <property type="molecule type" value="Genomic_DNA"/>
</dbReference>
<evidence type="ECO:0000313" key="2">
    <source>
        <dbReference type="Proteomes" id="UP000027135"/>
    </source>
</evidence>
<dbReference type="AlphaFoldDB" id="A0A067QV69"/>
<name>A0A067QV69_ZOONE</name>
<dbReference type="OMA" id="EPHRAYH"/>
<accession>A0A067QV69</accession>
<dbReference type="PIRSF" id="PIRSF035170">
    <property type="entry name" value="HD_phosphohydro"/>
    <property type="match status" value="1"/>
</dbReference>
<dbReference type="InParanoid" id="A0A067QV69"/>
<keyword evidence="2" id="KW-1185">Reference proteome</keyword>
<sequence length="217" mass="25167">MSSVLEEAWNEATSDLPKEVTDDWWTKILEKYSEDGRSYHNIQHLEEKFEEFKTVKHILKNVNAVTLAIFFHHYEYDPKEVDCEEKNSGHFNKFADQSGIPNESPLRSAVVDLLCAAATHSTDAHKTDGMYGSEDLHFFLDIDMAVLGSSPEQYSDYTAKVQKEYTFLPETMYRSLRLKVLQSFLQIPNIFASKEFREKFETKARANIQKEVDSLKH</sequence>